<evidence type="ECO:0000313" key="5">
    <source>
        <dbReference type="Proteomes" id="UP000504604"/>
    </source>
</evidence>
<dbReference type="GO" id="GO:0016887">
    <property type="term" value="F:ATP hydrolysis activity"/>
    <property type="evidence" value="ECO:0007669"/>
    <property type="project" value="InterPro"/>
</dbReference>
<dbReference type="Proteomes" id="UP000504604">
    <property type="component" value="Unplaced"/>
</dbReference>
<dbReference type="Pfam" id="PF12341">
    <property type="entry name" value="Mcl1_mid"/>
    <property type="match status" value="1"/>
</dbReference>
<gene>
    <name evidence="6" type="primary">LOC105179708</name>
</gene>
<dbReference type="GO" id="GO:0005524">
    <property type="term" value="F:ATP binding"/>
    <property type="evidence" value="ECO:0007669"/>
    <property type="project" value="UniProtKB-KW"/>
</dbReference>
<feature type="domain" description="WDHD1/CFT4 second beta-propeller" evidence="4">
    <location>
        <begin position="79"/>
        <end position="214"/>
    </location>
</feature>
<feature type="domain" description="ATPase AAA-type core" evidence="3">
    <location>
        <begin position="307"/>
        <end position="339"/>
    </location>
</feature>
<dbReference type="RefSeq" id="XP_020547062.1">
    <property type="nucleotide sequence ID" value="XM_020691403.1"/>
</dbReference>
<keyword evidence="1" id="KW-0547">Nucleotide-binding</keyword>
<dbReference type="OrthoDB" id="427368at2759"/>
<name>A0A8M8ULF0_SESIN</name>
<dbReference type="GO" id="GO:0043596">
    <property type="term" value="C:nuclear replication fork"/>
    <property type="evidence" value="ECO:0007669"/>
    <property type="project" value="TreeGrafter"/>
</dbReference>
<organism evidence="5 6">
    <name type="scientific">Sesamum indicum</name>
    <name type="common">Oriental sesame</name>
    <name type="synonym">Sesamum orientale</name>
    <dbReference type="NCBI Taxonomy" id="4182"/>
    <lineage>
        <taxon>Eukaryota</taxon>
        <taxon>Viridiplantae</taxon>
        <taxon>Streptophyta</taxon>
        <taxon>Embryophyta</taxon>
        <taxon>Tracheophyta</taxon>
        <taxon>Spermatophyta</taxon>
        <taxon>Magnoliopsida</taxon>
        <taxon>eudicotyledons</taxon>
        <taxon>Gunneridae</taxon>
        <taxon>Pentapetalae</taxon>
        <taxon>asterids</taxon>
        <taxon>lamiids</taxon>
        <taxon>Lamiales</taxon>
        <taxon>Pedaliaceae</taxon>
        <taxon>Sesamum</taxon>
    </lineage>
</organism>
<dbReference type="InterPro" id="IPR003960">
    <property type="entry name" value="ATPase_AAA_CS"/>
</dbReference>
<sequence length="376" mass="42204">MTERRWSARRMAANARIAMVSLSHLAEKDYVSALIMTMIGKKIVMTGWILFPKLDLVRRLLMAKNARSFSVTAGPRMQEAFQPGATPAQPGKRHFLCYNMLASITTMEHDGYSHIEINFHDTSSGPRVPAITDYFGFTKASLNESGSVFANPCKGEKNMSTLMYWPFSSWADNSEWSMRLEGEEVRAIALGSAWVAAVTSLNFLRIFNEGGLQIDFHDTSSGPRVPAMTDYFGFSMASLNESGSVFANPCKGEKNMSTLMYWPFSSWADNSEWSMRLEGEEVRAIALGSAWIAAITSLNFLRIFTEGGLQVIMATNRGHTLDPALLRLGRLDRNIEFPLPHRCQKRLVSQIKRKLPKVNRALAARLLKEDEELNEI</sequence>
<evidence type="ECO:0000256" key="1">
    <source>
        <dbReference type="RuleBase" id="RU003651"/>
    </source>
</evidence>
<dbReference type="InterPro" id="IPR022100">
    <property type="entry name" value="WDHD1/CFT4_beta-prop_2nd"/>
</dbReference>
<dbReference type="InterPro" id="IPR003959">
    <property type="entry name" value="ATPase_AAA_core"/>
</dbReference>
<dbReference type="PANTHER" id="PTHR19932:SF10">
    <property type="entry name" value="WD REPEAT AND HMG-BOX DNA-BINDING PROTEIN 1"/>
    <property type="match status" value="1"/>
</dbReference>
<evidence type="ECO:0000313" key="6">
    <source>
        <dbReference type="RefSeq" id="XP_020547062.1"/>
    </source>
</evidence>
<keyword evidence="2" id="KW-0812">Transmembrane</keyword>
<dbReference type="PROSITE" id="PS00674">
    <property type="entry name" value="AAA"/>
    <property type="match status" value="1"/>
</dbReference>
<dbReference type="GO" id="GO:0003682">
    <property type="term" value="F:chromatin binding"/>
    <property type="evidence" value="ECO:0007669"/>
    <property type="project" value="TreeGrafter"/>
</dbReference>
<accession>A0A8M8ULF0</accession>
<keyword evidence="1" id="KW-0067">ATP-binding</keyword>
<keyword evidence="2" id="KW-1133">Transmembrane helix</keyword>
<keyword evidence="2" id="KW-0472">Membrane</keyword>
<dbReference type="Gene3D" id="1.10.8.60">
    <property type="match status" value="1"/>
</dbReference>
<feature type="transmembrane region" description="Helical" evidence="2">
    <location>
        <begin position="30"/>
        <end position="51"/>
    </location>
</feature>
<dbReference type="InterPro" id="IPR027417">
    <property type="entry name" value="P-loop_NTPase"/>
</dbReference>
<dbReference type="GO" id="GO:0006261">
    <property type="term" value="P:DNA-templated DNA replication"/>
    <property type="evidence" value="ECO:0007669"/>
    <property type="project" value="TreeGrafter"/>
</dbReference>
<comment type="similarity">
    <text evidence="1">Belongs to the AAA ATPase family.</text>
</comment>
<dbReference type="GO" id="GO:0006281">
    <property type="term" value="P:DNA repair"/>
    <property type="evidence" value="ECO:0007669"/>
    <property type="project" value="TreeGrafter"/>
</dbReference>
<reference evidence="6" key="1">
    <citation type="submission" date="2025-08" db="UniProtKB">
        <authorList>
            <consortium name="RefSeq"/>
        </authorList>
    </citation>
    <scope>IDENTIFICATION</scope>
</reference>
<dbReference type="GO" id="GO:0000278">
    <property type="term" value="P:mitotic cell cycle"/>
    <property type="evidence" value="ECO:0007669"/>
    <property type="project" value="TreeGrafter"/>
</dbReference>
<keyword evidence="5" id="KW-1185">Reference proteome</keyword>
<dbReference type="PANTHER" id="PTHR19932">
    <property type="entry name" value="WD REPEAT AND HMG-BOX DNA BINDING PROTEIN"/>
    <property type="match status" value="1"/>
</dbReference>
<dbReference type="Gene3D" id="3.40.50.300">
    <property type="entry name" value="P-loop containing nucleotide triphosphate hydrolases"/>
    <property type="match status" value="1"/>
</dbReference>
<proteinExistence type="inferred from homology"/>
<protein>
    <submittedName>
        <fullName evidence="6">Uncharacterized protein LOC105179708 isoform X1</fullName>
    </submittedName>
</protein>
<dbReference type="AlphaFoldDB" id="A0A8M8ULF0"/>
<dbReference type="Pfam" id="PF00004">
    <property type="entry name" value="AAA"/>
    <property type="match status" value="1"/>
</dbReference>
<evidence type="ECO:0000259" key="4">
    <source>
        <dbReference type="Pfam" id="PF12341"/>
    </source>
</evidence>
<dbReference type="GeneID" id="105179708"/>
<evidence type="ECO:0000259" key="3">
    <source>
        <dbReference type="Pfam" id="PF00004"/>
    </source>
</evidence>
<evidence type="ECO:0000256" key="2">
    <source>
        <dbReference type="SAM" id="Phobius"/>
    </source>
</evidence>
<dbReference type="SUPFAM" id="SSF52540">
    <property type="entry name" value="P-loop containing nucleoside triphosphate hydrolases"/>
    <property type="match status" value="1"/>
</dbReference>
<dbReference type="KEGG" id="sind:105179708"/>